<dbReference type="Pfam" id="PF14798">
    <property type="entry name" value="Ca_hom_mod"/>
    <property type="match status" value="1"/>
</dbReference>
<keyword evidence="6" id="KW-0406">Ion transport</keyword>
<comment type="caution">
    <text evidence="10">The sequence shown here is derived from an EMBL/GenBank/DDBJ whole genome shotgun (WGS) entry which is preliminary data.</text>
</comment>
<evidence type="ECO:0000256" key="6">
    <source>
        <dbReference type="ARBA" id="ARBA00023065"/>
    </source>
</evidence>
<accession>A0A7J6BRT4</accession>
<dbReference type="InterPro" id="IPR029569">
    <property type="entry name" value="CALHM"/>
</dbReference>
<keyword evidence="3" id="KW-0813">Transport</keyword>
<evidence type="ECO:0000313" key="10">
    <source>
        <dbReference type="EMBL" id="KAF4097584.1"/>
    </source>
</evidence>
<protein>
    <submittedName>
        <fullName evidence="10">Uncharacterized protein</fullName>
    </submittedName>
</protein>
<dbReference type="PANTHER" id="PTHR32261:SF4">
    <property type="entry name" value="CALCIUM HOMEOSTASIS MODULATOR PROTEIN 6"/>
    <property type="match status" value="1"/>
</dbReference>
<evidence type="ECO:0000256" key="2">
    <source>
        <dbReference type="ARBA" id="ARBA00008497"/>
    </source>
</evidence>
<evidence type="ECO:0000256" key="3">
    <source>
        <dbReference type="ARBA" id="ARBA00022448"/>
    </source>
</evidence>
<dbReference type="GO" id="GO:0005261">
    <property type="term" value="F:monoatomic cation channel activity"/>
    <property type="evidence" value="ECO:0007669"/>
    <property type="project" value="TreeGrafter"/>
</dbReference>
<organism evidence="10 11">
    <name type="scientific">Onychostoma macrolepis</name>
    <dbReference type="NCBI Taxonomy" id="369639"/>
    <lineage>
        <taxon>Eukaryota</taxon>
        <taxon>Metazoa</taxon>
        <taxon>Chordata</taxon>
        <taxon>Craniata</taxon>
        <taxon>Vertebrata</taxon>
        <taxon>Euteleostomi</taxon>
        <taxon>Actinopterygii</taxon>
        <taxon>Neopterygii</taxon>
        <taxon>Teleostei</taxon>
        <taxon>Ostariophysi</taxon>
        <taxon>Cypriniformes</taxon>
        <taxon>Cyprinidae</taxon>
        <taxon>Acrossocheilinae</taxon>
        <taxon>Onychostoma</taxon>
    </lineage>
</organism>
<feature type="transmembrane region" description="Helical" evidence="9">
    <location>
        <begin position="103"/>
        <end position="120"/>
    </location>
</feature>
<keyword evidence="5 9" id="KW-1133">Transmembrane helix</keyword>
<evidence type="ECO:0000313" key="11">
    <source>
        <dbReference type="Proteomes" id="UP000579812"/>
    </source>
</evidence>
<dbReference type="GO" id="GO:1904669">
    <property type="term" value="P:ATP export"/>
    <property type="evidence" value="ECO:0007669"/>
    <property type="project" value="UniProtKB-ARBA"/>
</dbReference>
<dbReference type="GO" id="GO:0005886">
    <property type="term" value="C:plasma membrane"/>
    <property type="evidence" value="ECO:0007669"/>
    <property type="project" value="TreeGrafter"/>
</dbReference>
<dbReference type="AlphaFoldDB" id="A0A7J6BRT4"/>
<reference evidence="10 11" key="1">
    <citation type="submission" date="2020-04" db="EMBL/GenBank/DDBJ databases">
        <title>Chromosome-level genome assembly of a cyprinid fish Onychostoma macrolepis by integration of Nanopore Sequencing, Bionano and Hi-C technology.</title>
        <authorList>
            <person name="Wang D."/>
        </authorList>
    </citation>
    <scope>NUCLEOTIDE SEQUENCE [LARGE SCALE GENOMIC DNA]</scope>
    <source>
        <strain evidence="10">SWU-2019</strain>
        <tissue evidence="10">Muscle</tissue>
    </source>
</reference>
<evidence type="ECO:0000256" key="9">
    <source>
        <dbReference type="SAM" id="Phobius"/>
    </source>
</evidence>
<keyword evidence="4 9" id="KW-0812">Transmembrane</keyword>
<gene>
    <name evidence="10" type="ORF">G5714_021592</name>
</gene>
<keyword evidence="8" id="KW-0407">Ion channel</keyword>
<name>A0A7J6BRT4_9TELE</name>
<keyword evidence="7 9" id="KW-0472">Membrane</keyword>
<evidence type="ECO:0000256" key="5">
    <source>
        <dbReference type="ARBA" id="ARBA00022989"/>
    </source>
</evidence>
<comment type="subcellular location">
    <subcellularLocation>
        <location evidence="1">Membrane</location>
        <topology evidence="1">Multi-pass membrane protein</topology>
    </subcellularLocation>
</comment>
<feature type="transmembrane region" description="Helical" evidence="9">
    <location>
        <begin position="176"/>
        <end position="196"/>
    </location>
</feature>
<evidence type="ECO:0000256" key="1">
    <source>
        <dbReference type="ARBA" id="ARBA00004141"/>
    </source>
</evidence>
<evidence type="ECO:0000256" key="8">
    <source>
        <dbReference type="ARBA" id="ARBA00023303"/>
    </source>
</evidence>
<dbReference type="PANTHER" id="PTHR32261">
    <property type="entry name" value="CALCIUM HOMEOSTASIS MODULATOR PROTEIN"/>
    <property type="match status" value="1"/>
</dbReference>
<dbReference type="Proteomes" id="UP000579812">
    <property type="component" value="Unassembled WGS sequence"/>
</dbReference>
<dbReference type="EMBL" id="JAAMOB010000022">
    <property type="protein sequence ID" value="KAF4097584.1"/>
    <property type="molecule type" value="Genomic_DNA"/>
</dbReference>
<feature type="transmembrane region" description="Helical" evidence="9">
    <location>
        <begin position="53"/>
        <end position="74"/>
    </location>
</feature>
<comment type="similarity">
    <text evidence="2">Belongs to the CALHM family.</text>
</comment>
<sequence>MSSAPKLISAFMIGVTKSALFKSFPTSLLAILLEVLADYTFLCPCDSEMNTTLTGLIFCAPACFAFALTFLFLLHAKEKQDKDQNDNENEYGIKTEKEVKYDYILISLIPSVVWIIGLFFDGEYIACSKTDWEGLYVFDDKLKIKWCKPTELIPGRNQTELQGLTLSFIGKSQVCGYVLLLLFSIVIITVVAYYMYYNNGKKPKWGTGELIV</sequence>
<evidence type="ECO:0000256" key="7">
    <source>
        <dbReference type="ARBA" id="ARBA00023136"/>
    </source>
</evidence>
<keyword evidence="11" id="KW-1185">Reference proteome</keyword>
<proteinExistence type="inferred from homology"/>
<evidence type="ECO:0000256" key="4">
    <source>
        <dbReference type="ARBA" id="ARBA00022692"/>
    </source>
</evidence>